<accession>A0A3B6VEV0</accession>
<organism evidence="1 2">
    <name type="scientific">Brachyspira hyodysenteriae (strain ATCC 49526 / WA1)</name>
    <dbReference type="NCBI Taxonomy" id="565034"/>
    <lineage>
        <taxon>Bacteria</taxon>
        <taxon>Pseudomonadati</taxon>
        <taxon>Spirochaetota</taxon>
        <taxon>Spirochaetia</taxon>
        <taxon>Brachyspirales</taxon>
        <taxon>Brachyspiraceae</taxon>
        <taxon>Brachyspira</taxon>
    </lineage>
</organism>
<dbReference type="GeneID" id="63961355"/>
<evidence type="ECO:0000313" key="2">
    <source>
        <dbReference type="Proteomes" id="UP000001803"/>
    </source>
</evidence>
<dbReference type="EMBL" id="CP001357">
    <property type="protein sequence ID" value="ACN82728.1"/>
    <property type="molecule type" value="Genomic_DNA"/>
</dbReference>
<evidence type="ECO:0000313" key="1">
    <source>
        <dbReference type="EMBL" id="ACN82728.1"/>
    </source>
</evidence>
<dbReference type="AlphaFoldDB" id="A0A3B6VEV0"/>
<dbReference type="Proteomes" id="UP000001803">
    <property type="component" value="Chromosome"/>
</dbReference>
<protein>
    <submittedName>
        <fullName evidence="1">Uncharacterized protein</fullName>
    </submittedName>
</protein>
<name>A0A3B6VEV0_BRAHW</name>
<keyword evidence="2" id="KW-1185">Reference proteome</keyword>
<dbReference type="KEGG" id="bhy:BHWA1_00228"/>
<reference evidence="1 2" key="1">
    <citation type="journal article" date="2009" name="PLoS ONE">
        <title>Genome sequence of the pathogenic intestinal spirochete Brachyspira hyodysenteriae reveals adaptations to its lifestyle in the porcine large intestine.</title>
        <authorList>
            <person name="Bellgard M.I."/>
            <person name="Wanchanthuek P."/>
            <person name="La T."/>
            <person name="Ryan K."/>
            <person name="Moolhuijzen P."/>
            <person name="Albertyn Z."/>
            <person name="Shaban B."/>
            <person name="Motro Y."/>
            <person name="Dunn D.S."/>
            <person name="Schibeci D."/>
            <person name="Hunter A."/>
            <person name="Barrero R."/>
            <person name="Phillips N.D."/>
            <person name="Hampson D.J."/>
        </authorList>
    </citation>
    <scope>NUCLEOTIDE SEQUENCE [LARGE SCALE GENOMIC DNA]</scope>
    <source>
        <strain evidence="2">ATCC 49526 / WA1</strain>
    </source>
</reference>
<gene>
    <name evidence="1" type="ordered locus">BHWA1_00228</name>
</gene>
<proteinExistence type="predicted"/>
<dbReference type="STRING" id="565034.BHWA1_00228"/>
<sequence length="74" mass="8562">MRKGKKNPFQKEVERKFGTSGFELNSFLSGGKKMKVTKEEIEDRYDISLEQFAYFAQISGYKVLADSKSLIIFK</sequence>
<dbReference type="RefSeq" id="WP_012669781.1">
    <property type="nucleotide sequence ID" value="NC_012225.1"/>
</dbReference>